<keyword evidence="2" id="KW-1185">Reference proteome</keyword>
<dbReference type="STRING" id="1603886.GCA_001895165_02264"/>
<organism evidence="1 2">
    <name type="scientific">Bifidobacterium lemurum</name>
    <dbReference type="NCBI Taxonomy" id="1603886"/>
    <lineage>
        <taxon>Bacteria</taxon>
        <taxon>Bacillati</taxon>
        <taxon>Actinomycetota</taxon>
        <taxon>Actinomycetes</taxon>
        <taxon>Bifidobacteriales</taxon>
        <taxon>Bifidobacteriaceae</taxon>
        <taxon>Bifidobacterium</taxon>
    </lineage>
</organism>
<gene>
    <name evidence="1" type="ORF">BLEM_1692</name>
</gene>
<dbReference type="AlphaFoldDB" id="A0A261FP27"/>
<accession>A0A261FP27</accession>
<sequence length="177" mass="18495">MHKQSKIRIILLVCASILAILLLLASAVLSGKSYNDVTSSAEIESSIVHPDAGGDIDGDDGRAMTAAEACMQVAPAALQAWTDQSEDGDALLAETFVHSAILDLGEPETMPDLPRSDWRAGLLSGGEDTAVCSVYAGGDLPWTVGLTRTDDGWLANVIMQPGETSGNPSTGDSHDEQ</sequence>
<evidence type="ECO:0000313" key="1">
    <source>
        <dbReference type="EMBL" id="OZG60723.1"/>
    </source>
</evidence>
<name>A0A261FP27_9BIFI</name>
<protein>
    <recommendedName>
        <fullName evidence="3">Cobalt transporter</fullName>
    </recommendedName>
</protein>
<reference evidence="1 2" key="1">
    <citation type="journal article" date="2017" name="BMC Genomics">
        <title>Comparative genomic and phylogenomic analyses of the Bifidobacteriaceae family.</title>
        <authorList>
            <person name="Lugli G.A."/>
            <person name="Milani C."/>
            <person name="Turroni F."/>
            <person name="Duranti S."/>
            <person name="Mancabelli L."/>
            <person name="Mangifesta M."/>
            <person name="Ferrario C."/>
            <person name="Modesto M."/>
            <person name="Mattarelli P."/>
            <person name="Jiri K."/>
            <person name="van Sinderen D."/>
            <person name="Ventura M."/>
        </authorList>
    </citation>
    <scope>NUCLEOTIDE SEQUENCE [LARGE SCALE GENOMIC DNA]</scope>
    <source>
        <strain evidence="1 2">DSM 28807</strain>
    </source>
</reference>
<comment type="caution">
    <text evidence="1">The sequence shown here is derived from an EMBL/GenBank/DDBJ whole genome shotgun (WGS) entry which is preliminary data.</text>
</comment>
<dbReference type="Proteomes" id="UP000216352">
    <property type="component" value="Unassembled WGS sequence"/>
</dbReference>
<dbReference type="OrthoDB" id="9835226at2"/>
<proteinExistence type="predicted"/>
<dbReference type="RefSeq" id="WP_072727098.1">
    <property type="nucleotide sequence ID" value="NZ_BDIS01000035.1"/>
</dbReference>
<evidence type="ECO:0008006" key="3">
    <source>
        <dbReference type="Google" id="ProtNLM"/>
    </source>
</evidence>
<evidence type="ECO:0000313" key="2">
    <source>
        <dbReference type="Proteomes" id="UP000216352"/>
    </source>
</evidence>
<dbReference type="EMBL" id="MWWX01000013">
    <property type="protein sequence ID" value="OZG60723.1"/>
    <property type="molecule type" value="Genomic_DNA"/>
</dbReference>